<dbReference type="InterPro" id="IPR036890">
    <property type="entry name" value="HATPase_C_sf"/>
</dbReference>
<dbReference type="EMBL" id="CP157355">
    <property type="protein sequence ID" value="XBM00045.1"/>
    <property type="molecule type" value="Genomic_DNA"/>
</dbReference>
<dbReference type="EC" id="2.7.13.3" evidence="2"/>
<dbReference type="InterPro" id="IPR035965">
    <property type="entry name" value="PAS-like_dom_sf"/>
</dbReference>
<feature type="transmembrane region" description="Helical" evidence="9">
    <location>
        <begin position="254"/>
        <end position="274"/>
    </location>
</feature>
<proteinExistence type="predicted"/>
<keyword evidence="8" id="KW-0902">Two-component regulatory system</keyword>
<dbReference type="PROSITE" id="PS50112">
    <property type="entry name" value="PAS"/>
    <property type="match status" value="1"/>
</dbReference>
<dbReference type="GO" id="GO:0000155">
    <property type="term" value="F:phosphorelay sensor kinase activity"/>
    <property type="evidence" value="ECO:0007669"/>
    <property type="project" value="InterPro"/>
</dbReference>
<name>A0AAU7F8W1_9NEIS</name>
<evidence type="ECO:0000256" key="4">
    <source>
        <dbReference type="ARBA" id="ARBA00022679"/>
    </source>
</evidence>
<evidence type="ECO:0000256" key="9">
    <source>
        <dbReference type="SAM" id="Phobius"/>
    </source>
</evidence>
<keyword evidence="3" id="KW-0597">Phosphoprotein</keyword>
<evidence type="ECO:0000259" key="11">
    <source>
        <dbReference type="PROSITE" id="PS50112"/>
    </source>
</evidence>
<evidence type="ECO:0000256" key="5">
    <source>
        <dbReference type="ARBA" id="ARBA00022741"/>
    </source>
</evidence>
<dbReference type="GO" id="GO:0005524">
    <property type="term" value="F:ATP binding"/>
    <property type="evidence" value="ECO:0007669"/>
    <property type="project" value="UniProtKB-KW"/>
</dbReference>
<dbReference type="AlphaFoldDB" id="A0AAU7F8W1"/>
<keyword evidence="5" id="KW-0547">Nucleotide-binding</keyword>
<dbReference type="CDD" id="cd00082">
    <property type="entry name" value="HisKA"/>
    <property type="match status" value="1"/>
</dbReference>
<dbReference type="PANTHER" id="PTHR43065">
    <property type="entry name" value="SENSOR HISTIDINE KINASE"/>
    <property type="match status" value="1"/>
</dbReference>
<accession>A0AAU7F8W1</accession>
<evidence type="ECO:0000256" key="2">
    <source>
        <dbReference type="ARBA" id="ARBA00012438"/>
    </source>
</evidence>
<evidence type="ECO:0000256" key="7">
    <source>
        <dbReference type="ARBA" id="ARBA00022840"/>
    </source>
</evidence>
<keyword evidence="9" id="KW-0812">Transmembrane</keyword>
<dbReference type="SMART" id="SM00086">
    <property type="entry name" value="PAC"/>
    <property type="match status" value="1"/>
</dbReference>
<dbReference type="PROSITE" id="PS50113">
    <property type="entry name" value="PAC"/>
    <property type="match status" value="1"/>
</dbReference>
<keyword evidence="9" id="KW-1133">Transmembrane helix</keyword>
<feature type="domain" description="PAC" evidence="12">
    <location>
        <begin position="366"/>
        <end position="418"/>
    </location>
</feature>
<dbReference type="PROSITE" id="PS50109">
    <property type="entry name" value="HIS_KIN"/>
    <property type="match status" value="1"/>
</dbReference>
<dbReference type="Gene3D" id="3.30.450.20">
    <property type="entry name" value="PAS domain"/>
    <property type="match status" value="2"/>
</dbReference>
<dbReference type="InterPro" id="IPR003594">
    <property type="entry name" value="HATPase_dom"/>
</dbReference>
<dbReference type="InterPro" id="IPR001610">
    <property type="entry name" value="PAC"/>
</dbReference>
<dbReference type="SUPFAM" id="SSF55874">
    <property type="entry name" value="ATPase domain of HSP90 chaperone/DNA topoisomerase II/histidine kinase"/>
    <property type="match status" value="1"/>
</dbReference>
<dbReference type="InterPro" id="IPR004358">
    <property type="entry name" value="Sig_transdc_His_kin-like_C"/>
</dbReference>
<dbReference type="SMART" id="SM00091">
    <property type="entry name" value="PAS"/>
    <property type="match status" value="2"/>
</dbReference>
<protein>
    <recommendedName>
        <fullName evidence="2">histidine kinase</fullName>
        <ecNumber evidence="2">2.7.13.3</ecNumber>
    </recommendedName>
</protein>
<dbReference type="SMART" id="SM00388">
    <property type="entry name" value="HisKA"/>
    <property type="match status" value="1"/>
</dbReference>
<dbReference type="InterPro" id="IPR000700">
    <property type="entry name" value="PAS-assoc_C"/>
</dbReference>
<dbReference type="Gene3D" id="3.30.565.10">
    <property type="entry name" value="Histidine kinase-like ATPase, C-terminal domain"/>
    <property type="match status" value="1"/>
</dbReference>
<dbReference type="SUPFAM" id="SSF47384">
    <property type="entry name" value="Homodimeric domain of signal transducing histidine kinase"/>
    <property type="match status" value="1"/>
</dbReference>
<dbReference type="KEGG" id="cmav:ABHF33_13380"/>
<evidence type="ECO:0000256" key="3">
    <source>
        <dbReference type="ARBA" id="ARBA00022553"/>
    </source>
</evidence>
<dbReference type="GO" id="GO:0006355">
    <property type="term" value="P:regulation of DNA-templated transcription"/>
    <property type="evidence" value="ECO:0007669"/>
    <property type="project" value="InterPro"/>
</dbReference>
<dbReference type="NCBIfam" id="TIGR00229">
    <property type="entry name" value="sensory_box"/>
    <property type="match status" value="1"/>
</dbReference>
<dbReference type="Gene3D" id="1.10.287.130">
    <property type="match status" value="1"/>
</dbReference>
<dbReference type="RefSeq" id="WP_348944413.1">
    <property type="nucleotide sequence ID" value="NZ_CP157355.1"/>
</dbReference>
<dbReference type="SMART" id="SM00387">
    <property type="entry name" value="HATPase_c"/>
    <property type="match status" value="1"/>
</dbReference>
<organism evidence="13">
    <name type="scientific">Chitinibacter mangrovi</name>
    <dbReference type="NCBI Taxonomy" id="3153927"/>
    <lineage>
        <taxon>Bacteria</taxon>
        <taxon>Pseudomonadati</taxon>
        <taxon>Pseudomonadota</taxon>
        <taxon>Betaproteobacteria</taxon>
        <taxon>Neisseriales</taxon>
        <taxon>Chitinibacteraceae</taxon>
        <taxon>Chitinibacter</taxon>
    </lineage>
</organism>
<dbReference type="InterPro" id="IPR005467">
    <property type="entry name" value="His_kinase_dom"/>
</dbReference>
<dbReference type="SUPFAM" id="SSF55785">
    <property type="entry name" value="PYP-like sensor domain (PAS domain)"/>
    <property type="match status" value="2"/>
</dbReference>
<dbReference type="InterPro" id="IPR003661">
    <property type="entry name" value="HisK_dim/P_dom"/>
</dbReference>
<keyword evidence="6" id="KW-0418">Kinase</keyword>
<evidence type="ECO:0000259" key="12">
    <source>
        <dbReference type="PROSITE" id="PS50113"/>
    </source>
</evidence>
<evidence type="ECO:0000313" key="13">
    <source>
        <dbReference type="EMBL" id="XBM00045.1"/>
    </source>
</evidence>
<dbReference type="InterPro" id="IPR000014">
    <property type="entry name" value="PAS"/>
</dbReference>
<feature type="transmembrane region" description="Helical" evidence="9">
    <location>
        <begin position="14"/>
        <end position="35"/>
    </location>
</feature>
<feature type="domain" description="Histidine kinase" evidence="10">
    <location>
        <begin position="553"/>
        <end position="766"/>
    </location>
</feature>
<evidence type="ECO:0000256" key="1">
    <source>
        <dbReference type="ARBA" id="ARBA00000085"/>
    </source>
</evidence>
<keyword evidence="7" id="KW-0067">ATP-binding</keyword>
<dbReference type="CDD" id="cd00130">
    <property type="entry name" value="PAS"/>
    <property type="match status" value="1"/>
</dbReference>
<reference evidence="13" key="1">
    <citation type="submission" date="2024-05" db="EMBL/GenBank/DDBJ databases">
        <authorList>
            <person name="Yang L."/>
            <person name="Pan L."/>
        </authorList>
    </citation>
    <scope>NUCLEOTIDE SEQUENCE</scope>
    <source>
        <strain evidence="13">FCG-7</strain>
    </source>
</reference>
<keyword evidence="4" id="KW-0808">Transferase</keyword>
<dbReference type="InterPro" id="IPR013767">
    <property type="entry name" value="PAS_fold"/>
</dbReference>
<dbReference type="PRINTS" id="PR00344">
    <property type="entry name" value="BCTRLSENSOR"/>
</dbReference>
<sequence>MLFSRLKARWYRQWPWWMAYGLILLLLCALVFYVVHTERKERQAREAAYAQDLLWQEQELRVRLQSNQNSLESLAYSLASDSIDLEEFRVRADLLIKNNPEILAIELIDAGGFYIGGMPKFTHRPEHLVPLTDERLIETLDGVATLGYPLYSNVIARSEPLMMQMVPIFRFASFDGAVMVTYSLERMLQHRVPWWLVQRYQLQLVDSQNRVLAPSAFHSKLEGSDVREMAFGNLGSGVRLLAKPLQTPSRWQSWSWLVLVLLLVGLLIWALKLLRLRMQERQLAEMALQDEISFRSAMENSLATGLRATDREGRLIYVNRAFADMVGWSVDELKGQKQPLPFWAPEALAECDAAYRAILAGQSPLNGFELRYMRKNGERFDVRLYSSKLIDGKGEHRGWMASINDITELKRDREALQQSRQQLRTVLEGLDVAVCVSDVHSGEVLYRNRKHQKCFPIDALNLNELPSAFCWISWRRDQGYLPEGQEFEELDVITGREYQLAQRYVNWLDGRAALLEICSDITERRQQEEENRLRNERMQHTARLVNMGELASSLAHELNQPLAAIASYSAACETMLYKPNPPLGKVQETLVKMTEQARRAGQIIRGIRQLVVKRASEQGPCVLAELIDVVLPLLAPLAQKMKIRIDIELPEPSPVVLGDAVMLEQVILNLVKNGLESMTETPVAERRLLIRCEQQTDSVEIRILDRGCGVADMSQLFQPFYTTKREGMGMGLNICRSVIEQHKGHLWAEVHAGGGTQMCFRLPTINTAVSL</sequence>
<dbReference type="Pfam" id="PF00512">
    <property type="entry name" value="HisKA"/>
    <property type="match status" value="1"/>
</dbReference>
<evidence type="ECO:0000259" key="10">
    <source>
        <dbReference type="PROSITE" id="PS50109"/>
    </source>
</evidence>
<feature type="domain" description="PAS" evidence="11">
    <location>
        <begin position="290"/>
        <end position="362"/>
    </location>
</feature>
<comment type="catalytic activity">
    <reaction evidence="1">
        <text>ATP + protein L-histidine = ADP + protein N-phospho-L-histidine.</text>
        <dbReference type="EC" id="2.7.13.3"/>
    </reaction>
</comment>
<evidence type="ECO:0000256" key="8">
    <source>
        <dbReference type="ARBA" id="ARBA00023012"/>
    </source>
</evidence>
<dbReference type="Pfam" id="PF02518">
    <property type="entry name" value="HATPase_c"/>
    <property type="match status" value="1"/>
</dbReference>
<dbReference type="PANTHER" id="PTHR43065:SF10">
    <property type="entry name" value="PEROXIDE STRESS-ACTIVATED HISTIDINE KINASE MAK3"/>
    <property type="match status" value="1"/>
</dbReference>
<keyword evidence="9" id="KW-0472">Membrane</keyword>
<dbReference type="Pfam" id="PF00989">
    <property type="entry name" value="PAS"/>
    <property type="match status" value="1"/>
</dbReference>
<gene>
    <name evidence="13" type="ORF">ABHF33_13380</name>
</gene>
<dbReference type="InterPro" id="IPR036097">
    <property type="entry name" value="HisK_dim/P_sf"/>
</dbReference>
<evidence type="ECO:0000256" key="6">
    <source>
        <dbReference type="ARBA" id="ARBA00022777"/>
    </source>
</evidence>